<gene>
    <name evidence="2" type="ORF">SAMN02745130_01138</name>
</gene>
<dbReference type="EMBL" id="FUYB01000003">
    <property type="protein sequence ID" value="SKA72612.1"/>
    <property type="molecule type" value="Genomic_DNA"/>
</dbReference>
<keyword evidence="3" id="KW-1185">Reference proteome</keyword>
<evidence type="ECO:0000313" key="2">
    <source>
        <dbReference type="EMBL" id="SKA72612.1"/>
    </source>
</evidence>
<accession>A0A1T4W5R2</accession>
<feature type="signal peptide" evidence="1">
    <location>
        <begin position="1"/>
        <end position="24"/>
    </location>
</feature>
<evidence type="ECO:0000313" key="3">
    <source>
        <dbReference type="Proteomes" id="UP000190460"/>
    </source>
</evidence>
<feature type="chain" id="PRO_5012233655" description="Repeat domain-containing protein" evidence="1">
    <location>
        <begin position="25"/>
        <end position="285"/>
    </location>
</feature>
<dbReference type="Proteomes" id="UP000190460">
    <property type="component" value="Unassembled WGS sequence"/>
</dbReference>
<dbReference type="OrthoDB" id="8431028at2"/>
<evidence type="ECO:0000256" key="1">
    <source>
        <dbReference type="SAM" id="SignalP"/>
    </source>
</evidence>
<reference evidence="2 3" key="1">
    <citation type="submission" date="2017-02" db="EMBL/GenBank/DDBJ databases">
        <authorList>
            <person name="Peterson S.W."/>
        </authorList>
    </citation>
    <scope>NUCLEOTIDE SEQUENCE [LARGE SCALE GENOMIC DNA]</scope>
    <source>
        <strain evidence="2 3">ATCC 49788</strain>
    </source>
</reference>
<keyword evidence="1" id="KW-0732">Signal</keyword>
<dbReference type="AlphaFoldDB" id="A0A1T4W5R2"/>
<name>A0A1T4W5R2_9GAMM</name>
<dbReference type="InterPro" id="IPR058087">
    <property type="entry name" value="XAC2610_dom"/>
</dbReference>
<evidence type="ECO:0008006" key="4">
    <source>
        <dbReference type="Google" id="ProtNLM"/>
    </source>
</evidence>
<proteinExistence type="predicted"/>
<dbReference type="NCBIfam" id="NF047539">
    <property type="entry name" value="XAC2610_fam"/>
    <property type="match status" value="1"/>
</dbReference>
<dbReference type="RefSeq" id="WP_078921612.1">
    <property type="nucleotide sequence ID" value="NZ_FUYB01000003.1"/>
</dbReference>
<organism evidence="2 3">
    <name type="scientific">Thiothrix eikelboomii</name>
    <dbReference type="NCBI Taxonomy" id="92487"/>
    <lineage>
        <taxon>Bacteria</taxon>
        <taxon>Pseudomonadati</taxon>
        <taxon>Pseudomonadota</taxon>
        <taxon>Gammaproteobacteria</taxon>
        <taxon>Thiotrichales</taxon>
        <taxon>Thiotrichaceae</taxon>
        <taxon>Thiothrix</taxon>
    </lineage>
</organism>
<sequence>MRSRASAQSIGILFLLSYASIGLAASEEGQFPFKFAPVKGQSVSIDQPAGAEVIAHLPKNKQQVLAVVETYEASDNIQHIALIDDFNFDGAQDLALLESYGYGGVNLFYHLFLWDQAAQQFSKFGETISNPELDAKRQVLTTSARSGPVWSSTKYKLEQGKLYPAVDWEAITVNDGNWQRLTFKNPQGQVIGHKVVSSQDEQSGDTGENLPNAGASIKVKKAALYNRPNAAAKTKMYLIQKDIVSLLDWQPTEGDPYSGAGWFFVRYQGKKLIEKWIEGSALVKP</sequence>
<protein>
    <recommendedName>
        <fullName evidence="4">Repeat domain-containing protein</fullName>
    </recommendedName>
</protein>